<keyword evidence="2 4" id="KW-0238">DNA-binding</keyword>
<feature type="domain" description="HTH tetR-type" evidence="5">
    <location>
        <begin position="13"/>
        <end position="72"/>
    </location>
</feature>
<dbReference type="GO" id="GO:0000976">
    <property type="term" value="F:transcription cis-regulatory region binding"/>
    <property type="evidence" value="ECO:0007669"/>
    <property type="project" value="TreeGrafter"/>
</dbReference>
<gene>
    <name evidence="6" type="ORF">FPZ12_024765</name>
</gene>
<evidence type="ECO:0000256" key="1">
    <source>
        <dbReference type="ARBA" id="ARBA00023015"/>
    </source>
</evidence>
<dbReference type="PANTHER" id="PTHR30055">
    <property type="entry name" value="HTH-TYPE TRANSCRIPTIONAL REGULATOR RUTR"/>
    <property type="match status" value="1"/>
</dbReference>
<name>A0A5N0UYL0_9PSEU</name>
<dbReference type="Gene3D" id="1.10.357.10">
    <property type="entry name" value="Tetracycline Repressor, domain 2"/>
    <property type="match status" value="1"/>
</dbReference>
<protein>
    <submittedName>
        <fullName evidence="6">TetR/AcrR family transcriptional regulator</fullName>
    </submittedName>
</protein>
<evidence type="ECO:0000313" key="6">
    <source>
        <dbReference type="EMBL" id="KAA9157613.1"/>
    </source>
</evidence>
<keyword evidence="1" id="KW-0805">Transcription regulation</keyword>
<keyword evidence="7" id="KW-1185">Reference proteome</keyword>
<dbReference type="RefSeq" id="WP_144751216.1">
    <property type="nucleotide sequence ID" value="NZ_VMNW02000040.1"/>
</dbReference>
<dbReference type="OrthoDB" id="9795011at2"/>
<evidence type="ECO:0000256" key="4">
    <source>
        <dbReference type="PROSITE-ProRule" id="PRU00335"/>
    </source>
</evidence>
<dbReference type="InterPro" id="IPR009057">
    <property type="entry name" value="Homeodomain-like_sf"/>
</dbReference>
<dbReference type="EMBL" id="VMNW02000040">
    <property type="protein sequence ID" value="KAA9157613.1"/>
    <property type="molecule type" value="Genomic_DNA"/>
</dbReference>
<proteinExistence type="predicted"/>
<sequence length="187" mass="20940">MAAEPRPLRRDAQRNRELLLAAARDVFGEKGLDAPLEEIARKAGVAIGTLYNRFPSRTALIEEIFAEVIEKWAEIGEEALKFEDAWEGFTHFVERTCEMQSVDRGLSEVCVMTFPGVPRIDRAKSQVWEVLGRVIGRAHEEGGLRADFTAEDLIVAVVSTSRVGEFSLGDWRRHLGFLLDGCRVQAP</sequence>
<organism evidence="6 7">
    <name type="scientific">Amycolatopsis acidicola</name>
    <dbReference type="NCBI Taxonomy" id="2596893"/>
    <lineage>
        <taxon>Bacteria</taxon>
        <taxon>Bacillati</taxon>
        <taxon>Actinomycetota</taxon>
        <taxon>Actinomycetes</taxon>
        <taxon>Pseudonocardiales</taxon>
        <taxon>Pseudonocardiaceae</taxon>
        <taxon>Amycolatopsis</taxon>
    </lineage>
</organism>
<dbReference type="Proteomes" id="UP000319769">
    <property type="component" value="Unassembled WGS sequence"/>
</dbReference>
<dbReference type="PANTHER" id="PTHR30055:SF234">
    <property type="entry name" value="HTH-TYPE TRANSCRIPTIONAL REGULATOR BETI"/>
    <property type="match status" value="1"/>
</dbReference>
<dbReference type="Pfam" id="PF00440">
    <property type="entry name" value="TetR_N"/>
    <property type="match status" value="1"/>
</dbReference>
<evidence type="ECO:0000256" key="3">
    <source>
        <dbReference type="ARBA" id="ARBA00023163"/>
    </source>
</evidence>
<dbReference type="InterPro" id="IPR036271">
    <property type="entry name" value="Tet_transcr_reg_TetR-rel_C_sf"/>
</dbReference>
<evidence type="ECO:0000259" key="5">
    <source>
        <dbReference type="PROSITE" id="PS50977"/>
    </source>
</evidence>
<accession>A0A5N0UYL0</accession>
<keyword evidence="3" id="KW-0804">Transcription</keyword>
<feature type="DNA-binding region" description="H-T-H motif" evidence="4">
    <location>
        <begin position="35"/>
        <end position="54"/>
    </location>
</feature>
<evidence type="ECO:0000256" key="2">
    <source>
        <dbReference type="ARBA" id="ARBA00023125"/>
    </source>
</evidence>
<comment type="caution">
    <text evidence="6">The sequence shown here is derived from an EMBL/GenBank/DDBJ whole genome shotgun (WGS) entry which is preliminary data.</text>
</comment>
<dbReference type="InterPro" id="IPR001647">
    <property type="entry name" value="HTH_TetR"/>
</dbReference>
<dbReference type="SUPFAM" id="SSF48498">
    <property type="entry name" value="Tetracyclin repressor-like, C-terminal domain"/>
    <property type="match status" value="1"/>
</dbReference>
<dbReference type="PROSITE" id="PS50977">
    <property type="entry name" value="HTH_TETR_2"/>
    <property type="match status" value="1"/>
</dbReference>
<reference evidence="6" key="1">
    <citation type="submission" date="2019-09" db="EMBL/GenBank/DDBJ databases">
        <authorList>
            <person name="Teo W.F.A."/>
            <person name="Duangmal K."/>
        </authorList>
    </citation>
    <scope>NUCLEOTIDE SEQUENCE [LARGE SCALE GENOMIC DNA]</scope>
    <source>
        <strain evidence="6">K81G1</strain>
    </source>
</reference>
<dbReference type="GO" id="GO:0003700">
    <property type="term" value="F:DNA-binding transcription factor activity"/>
    <property type="evidence" value="ECO:0007669"/>
    <property type="project" value="TreeGrafter"/>
</dbReference>
<evidence type="ECO:0000313" key="7">
    <source>
        <dbReference type="Proteomes" id="UP000319769"/>
    </source>
</evidence>
<dbReference type="PRINTS" id="PR00455">
    <property type="entry name" value="HTHTETR"/>
</dbReference>
<dbReference type="AlphaFoldDB" id="A0A5N0UYL0"/>
<dbReference type="SUPFAM" id="SSF46689">
    <property type="entry name" value="Homeodomain-like"/>
    <property type="match status" value="1"/>
</dbReference>
<dbReference type="InterPro" id="IPR050109">
    <property type="entry name" value="HTH-type_TetR-like_transc_reg"/>
</dbReference>